<feature type="transmembrane region" description="Helical" evidence="8">
    <location>
        <begin position="137"/>
        <end position="154"/>
    </location>
</feature>
<evidence type="ECO:0000313" key="10">
    <source>
        <dbReference type="EMBL" id="EED68467.1"/>
    </source>
</evidence>
<reference evidence="10 11" key="1">
    <citation type="journal article" date="2004" name="Appl. Environ. Microbiol.">
        <title>Mineralization of individual congeners of linear alkylbenzenesulfonate by defined pairs of heterotrophic bacteria.</title>
        <authorList>
            <person name="Schleheck D."/>
            <person name="Knepper T.P."/>
            <person name="Fischer K."/>
            <person name="Cook A.M."/>
        </authorList>
    </citation>
    <scope>NUCLEOTIDE SEQUENCE [LARGE SCALE GENOMIC DNA]</scope>
    <source>
        <strain evidence="11">DSM 14576 / KF-1</strain>
    </source>
</reference>
<evidence type="ECO:0000256" key="4">
    <source>
        <dbReference type="ARBA" id="ARBA00022692"/>
    </source>
</evidence>
<dbReference type="Gene3D" id="1.20.1540.10">
    <property type="entry name" value="Rhomboid-like"/>
    <property type="match status" value="1"/>
</dbReference>
<evidence type="ECO:0000256" key="2">
    <source>
        <dbReference type="ARBA" id="ARBA00009045"/>
    </source>
</evidence>
<dbReference type="SUPFAM" id="SSF144091">
    <property type="entry name" value="Rhomboid-like"/>
    <property type="match status" value="1"/>
</dbReference>
<evidence type="ECO:0000313" key="11">
    <source>
        <dbReference type="Proteomes" id="UP000003039"/>
    </source>
</evidence>
<proteinExistence type="inferred from homology"/>
<dbReference type="EMBL" id="AAUJ02000001">
    <property type="protein sequence ID" value="EED68467.1"/>
    <property type="molecule type" value="Genomic_DNA"/>
</dbReference>
<organism evidence="10 11">
    <name type="scientific">Comamonas testosteroni (strain DSM 14576 / KF-1)</name>
    <name type="common">Pseudomonas testosteroni</name>
    <dbReference type="NCBI Taxonomy" id="399795"/>
    <lineage>
        <taxon>Bacteria</taxon>
        <taxon>Pseudomonadati</taxon>
        <taxon>Pseudomonadota</taxon>
        <taxon>Betaproteobacteria</taxon>
        <taxon>Burkholderiales</taxon>
        <taxon>Comamonadaceae</taxon>
        <taxon>Comamonas</taxon>
    </lineage>
</organism>
<evidence type="ECO:0000256" key="1">
    <source>
        <dbReference type="ARBA" id="ARBA00004141"/>
    </source>
</evidence>
<keyword evidence="6 8" id="KW-1133">Transmembrane helix</keyword>
<evidence type="ECO:0000256" key="6">
    <source>
        <dbReference type="ARBA" id="ARBA00022989"/>
    </source>
</evidence>
<dbReference type="Pfam" id="PF01694">
    <property type="entry name" value="Rhomboid"/>
    <property type="match status" value="1"/>
</dbReference>
<dbReference type="PANTHER" id="PTHR43066">
    <property type="entry name" value="RHOMBOID-RELATED PROTEIN"/>
    <property type="match status" value="1"/>
</dbReference>
<dbReference type="InterPro" id="IPR023826">
    <property type="entry name" value="Rhom-like_SP_proteobac"/>
</dbReference>
<dbReference type="InterPro" id="IPR035952">
    <property type="entry name" value="Rhomboid-like_sf"/>
</dbReference>
<evidence type="ECO:0000256" key="5">
    <source>
        <dbReference type="ARBA" id="ARBA00022801"/>
    </source>
</evidence>
<name>B7X224_COMTK</name>
<keyword evidence="7 8" id="KW-0472">Membrane</keyword>
<protein>
    <submittedName>
        <fullName evidence="10">Rhomboid family protein</fullName>
    </submittedName>
</protein>
<dbReference type="eggNOG" id="COG0705">
    <property type="taxonomic scope" value="Bacteria"/>
</dbReference>
<feature type="domain" description="Peptidase S54 rhomboid" evidence="9">
    <location>
        <begin position="45"/>
        <end position="185"/>
    </location>
</feature>
<dbReference type="AlphaFoldDB" id="B7X224"/>
<comment type="similarity">
    <text evidence="2">Belongs to the peptidase S54 family.</text>
</comment>
<feature type="transmembrane region" description="Helical" evidence="8">
    <location>
        <begin position="111"/>
        <end position="130"/>
    </location>
</feature>
<evidence type="ECO:0000256" key="8">
    <source>
        <dbReference type="SAM" id="Phobius"/>
    </source>
</evidence>
<evidence type="ECO:0000259" key="9">
    <source>
        <dbReference type="Pfam" id="PF01694"/>
    </source>
</evidence>
<dbReference type="NCBIfam" id="TIGR03902">
    <property type="entry name" value="rhom_GG_sort"/>
    <property type="match status" value="1"/>
</dbReference>
<comment type="subcellular location">
    <subcellularLocation>
        <location evidence="1">Membrane</location>
        <topology evidence="1">Multi-pass membrane protein</topology>
    </subcellularLocation>
</comment>
<comment type="caution">
    <text evidence="10">The sequence shown here is derived from an EMBL/GenBank/DDBJ whole genome shotgun (WGS) entry which is preliminary data.</text>
</comment>
<feature type="transmembrane region" description="Helical" evidence="8">
    <location>
        <begin position="52"/>
        <end position="74"/>
    </location>
</feature>
<dbReference type="Proteomes" id="UP000003039">
    <property type="component" value="Unassembled WGS sequence"/>
</dbReference>
<dbReference type="GO" id="GO:0016020">
    <property type="term" value="C:membrane"/>
    <property type="evidence" value="ECO:0007669"/>
    <property type="project" value="UniProtKB-SubCell"/>
</dbReference>
<feature type="transmembrane region" description="Helical" evidence="8">
    <location>
        <begin position="86"/>
        <end position="105"/>
    </location>
</feature>
<keyword evidence="5" id="KW-0378">Hydrolase</keyword>
<dbReference type="GO" id="GO:0004252">
    <property type="term" value="F:serine-type endopeptidase activity"/>
    <property type="evidence" value="ECO:0007669"/>
    <property type="project" value="InterPro"/>
</dbReference>
<evidence type="ECO:0000256" key="7">
    <source>
        <dbReference type="ARBA" id="ARBA00023136"/>
    </source>
</evidence>
<feature type="transmembrane region" description="Helical" evidence="8">
    <location>
        <begin position="166"/>
        <end position="186"/>
    </location>
</feature>
<accession>B7X224</accession>
<keyword evidence="3" id="KW-0645">Protease</keyword>
<evidence type="ECO:0000256" key="3">
    <source>
        <dbReference type="ARBA" id="ARBA00022670"/>
    </source>
</evidence>
<sequence precursor="true">MKSGPRALSPRQCALLMCMLMALLQALPAAWRVLLRYETAALADGQWWRLLSAHWVHLSWAHAAINACGLLLCCSFADASWTARRLLACMGSLAVLVSLLLWLTSPQVSDYVGMSGLLYGLMVWMLLPQVLLYRDPAAATVLLLVMGWLAWQSWAGPDPREQKLIGGYIVTQAHWFGLLGGILGALNSCRSQLVQRWTAAATCQPPRCDAGDLGRLP</sequence>
<dbReference type="PANTHER" id="PTHR43066:SF1">
    <property type="entry name" value="RHOMBOID PROTEIN 2"/>
    <property type="match status" value="1"/>
</dbReference>
<dbReference type="GO" id="GO:0006508">
    <property type="term" value="P:proteolysis"/>
    <property type="evidence" value="ECO:0007669"/>
    <property type="project" value="UniProtKB-KW"/>
</dbReference>
<gene>
    <name evidence="10" type="ORF">CtesDRAFT_PD3414</name>
</gene>
<keyword evidence="4 8" id="KW-0812">Transmembrane</keyword>
<dbReference type="InterPro" id="IPR022764">
    <property type="entry name" value="Peptidase_S54_rhomboid_dom"/>
</dbReference>